<evidence type="ECO:0000313" key="3">
    <source>
        <dbReference type="EMBL" id="MWA06591.1"/>
    </source>
</evidence>
<evidence type="ECO:0000256" key="2">
    <source>
        <dbReference type="SAM" id="Phobius"/>
    </source>
</evidence>
<feature type="compositionally biased region" description="Polar residues" evidence="1">
    <location>
        <begin position="59"/>
        <end position="69"/>
    </location>
</feature>
<keyword evidence="2" id="KW-0812">Transmembrane</keyword>
<dbReference type="AlphaFoldDB" id="A0A6I4MTD3"/>
<feature type="compositionally biased region" description="Gly residues" evidence="1">
    <location>
        <begin position="96"/>
        <end position="110"/>
    </location>
</feature>
<keyword evidence="4" id="KW-1185">Reference proteome</keyword>
<dbReference type="EMBL" id="WBMS02000053">
    <property type="protein sequence ID" value="MWA06591.1"/>
    <property type="molecule type" value="Genomic_DNA"/>
</dbReference>
<organism evidence="3 4">
    <name type="scientific">Actinomadura physcomitrii</name>
    <dbReference type="NCBI Taxonomy" id="2650748"/>
    <lineage>
        <taxon>Bacteria</taxon>
        <taxon>Bacillati</taxon>
        <taxon>Actinomycetota</taxon>
        <taxon>Actinomycetes</taxon>
        <taxon>Streptosporangiales</taxon>
        <taxon>Thermomonosporaceae</taxon>
        <taxon>Actinomadura</taxon>
    </lineage>
</organism>
<sequence length="208" mass="20971">MKSTRPRRRGPRRRGPRRARSVWGRIAGYGGAALLVAAAVVVLLVPLLDKDKGGADAAGTTSPGASPTAGQGAVPGASGQPVTPTNPVPQNTGGSPYTGGGQGGGQGGGMQIPDQNGASGADWCPQGTAFYRAAGASTDVTITVSSSGAIRAELSIKGHAPQAQQTTVSGGRPHTFRFKNVSARLVRRVKVTTVSVGVAMQTCYARPA</sequence>
<feature type="transmembrane region" description="Helical" evidence="2">
    <location>
        <begin position="21"/>
        <end position="48"/>
    </location>
</feature>
<name>A0A6I4MTD3_9ACTN</name>
<feature type="compositionally biased region" description="Low complexity" evidence="1">
    <location>
        <begin position="79"/>
        <end position="94"/>
    </location>
</feature>
<reference evidence="3" key="1">
    <citation type="submission" date="2019-12" db="EMBL/GenBank/DDBJ databases">
        <title>Actinomadura physcomitrii sp. nov., a novel actinomycete isolated from moss [Physcomitrium sphaericum (Ludw) Fuernr].</title>
        <authorList>
            <person name="Zhuang X."/>
        </authorList>
    </citation>
    <scope>NUCLEOTIDE SEQUENCE [LARGE SCALE GENOMIC DNA]</scope>
    <source>
        <strain evidence="3">LD22</strain>
    </source>
</reference>
<protein>
    <submittedName>
        <fullName evidence="3">Uncharacterized protein</fullName>
    </submittedName>
</protein>
<gene>
    <name evidence="3" type="ORF">F8568_040845</name>
</gene>
<evidence type="ECO:0000256" key="1">
    <source>
        <dbReference type="SAM" id="MobiDB-lite"/>
    </source>
</evidence>
<accession>A0A6I4MTD3</accession>
<feature type="region of interest" description="Disordered" evidence="1">
    <location>
        <begin position="53"/>
        <end position="119"/>
    </location>
</feature>
<comment type="caution">
    <text evidence="3">The sequence shown here is derived from an EMBL/GenBank/DDBJ whole genome shotgun (WGS) entry which is preliminary data.</text>
</comment>
<proteinExistence type="predicted"/>
<keyword evidence="2" id="KW-1133">Transmembrane helix</keyword>
<dbReference type="RefSeq" id="WP_151599236.1">
    <property type="nucleotide sequence ID" value="NZ_WBMS02000053.1"/>
</dbReference>
<evidence type="ECO:0000313" key="4">
    <source>
        <dbReference type="Proteomes" id="UP000462055"/>
    </source>
</evidence>
<keyword evidence="2" id="KW-0472">Membrane</keyword>
<dbReference type="Proteomes" id="UP000462055">
    <property type="component" value="Unassembled WGS sequence"/>
</dbReference>